<accession>F4L0F3</accession>
<dbReference type="KEGG" id="hhy:Halhy_0555"/>
<reference evidence="1 2" key="1">
    <citation type="journal article" date="2011" name="Stand. Genomic Sci.">
        <title>Complete genome sequence of Haliscomenobacter hydrossis type strain (O).</title>
        <authorList>
            <consortium name="US DOE Joint Genome Institute (JGI-PGF)"/>
            <person name="Daligault H."/>
            <person name="Lapidus A."/>
            <person name="Zeytun A."/>
            <person name="Nolan M."/>
            <person name="Lucas S."/>
            <person name="Del Rio T.G."/>
            <person name="Tice H."/>
            <person name="Cheng J.F."/>
            <person name="Tapia R."/>
            <person name="Han C."/>
            <person name="Goodwin L."/>
            <person name="Pitluck S."/>
            <person name="Liolios K."/>
            <person name="Pagani I."/>
            <person name="Ivanova N."/>
            <person name="Huntemann M."/>
            <person name="Mavromatis K."/>
            <person name="Mikhailova N."/>
            <person name="Pati A."/>
            <person name="Chen A."/>
            <person name="Palaniappan K."/>
            <person name="Land M."/>
            <person name="Hauser L."/>
            <person name="Brambilla E.M."/>
            <person name="Rohde M."/>
            <person name="Verbarg S."/>
            <person name="Goker M."/>
            <person name="Bristow J."/>
            <person name="Eisen J.A."/>
            <person name="Markowitz V."/>
            <person name="Hugenholtz P."/>
            <person name="Kyrpides N.C."/>
            <person name="Klenk H.P."/>
            <person name="Woyke T."/>
        </authorList>
    </citation>
    <scope>NUCLEOTIDE SEQUENCE [LARGE SCALE GENOMIC DNA]</scope>
    <source>
        <strain evidence="2">ATCC 27775 / DSM 1100 / LMG 10767 / O</strain>
    </source>
</reference>
<dbReference type="EMBL" id="CP002691">
    <property type="protein sequence ID" value="AEE48465.1"/>
    <property type="molecule type" value="Genomic_DNA"/>
</dbReference>
<evidence type="ECO:0000313" key="1">
    <source>
        <dbReference type="EMBL" id="AEE48465.1"/>
    </source>
</evidence>
<evidence type="ECO:0000313" key="2">
    <source>
        <dbReference type="Proteomes" id="UP000008461"/>
    </source>
</evidence>
<gene>
    <name evidence="1" type="ordered locus">Halhy_0555</name>
</gene>
<name>F4L0F3_HALH1</name>
<dbReference type="AlphaFoldDB" id="F4L0F3"/>
<dbReference type="Proteomes" id="UP000008461">
    <property type="component" value="Chromosome"/>
</dbReference>
<sequence length="51" mass="5943">MDCGLAKFRKKVEPSEIGLEFFPNRLLCAFLSFENLVKCVLNTSYFFCYLP</sequence>
<organism evidence="1 2">
    <name type="scientific">Haliscomenobacter hydrossis (strain ATCC 27775 / DSM 1100 / LMG 10767 / O)</name>
    <dbReference type="NCBI Taxonomy" id="760192"/>
    <lineage>
        <taxon>Bacteria</taxon>
        <taxon>Pseudomonadati</taxon>
        <taxon>Bacteroidota</taxon>
        <taxon>Saprospiria</taxon>
        <taxon>Saprospirales</taxon>
        <taxon>Haliscomenobacteraceae</taxon>
        <taxon>Haliscomenobacter</taxon>
    </lineage>
</organism>
<keyword evidence="2" id="KW-1185">Reference proteome</keyword>
<protein>
    <submittedName>
        <fullName evidence="1">Uncharacterized protein</fullName>
    </submittedName>
</protein>
<reference key="2">
    <citation type="submission" date="2011-04" db="EMBL/GenBank/DDBJ databases">
        <title>Complete sequence of chromosome of Haliscomenobacter hydrossis DSM 1100.</title>
        <authorList>
            <consortium name="US DOE Joint Genome Institute (JGI-PGF)"/>
            <person name="Lucas S."/>
            <person name="Han J."/>
            <person name="Lapidus A."/>
            <person name="Bruce D."/>
            <person name="Goodwin L."/>
            <person name="Pitluck S."/>
            <person name="Peters L."/>
            <person name="Kyrpides N."/>
            <person name="Mavromatis K."/>
            <person name="Ivanova N."/>
            <person name="Ovchinnikova G."/>
            <person name="Pagani I."/>
            <person name="Daligault H."/>
            <person name="Detter J.C."/>
            <person name="Han C."/>
            <person name="Land M."/>
            <person name="Hauser L."/>
            <person name="Markowitz V."/>
            <person name="Cheng J.-F."/>
            <person name="Hugenholtz P."/>
            <person name="Woyke T."/>
            <person name="Wu D."/>
            <person name="Verbarg S."/>
            <person name="Frueling A."/>
            <person name="Brambilla E."/>
            <person name="Klenk H.-P."/>
            <person name="Eisen J.A."/>
        </authorList>
    </citation>
    <scope>NUCLEOTIDE SEQUENCE</scope>
    <source>
        <strain>DSM 1100</strain>
    </source>
</reference>
<dbReference type="HOGENOM" id="CLU_3099453_0_0_10"/>
<proteinExistence type="predicted"/>